<keyword evidence="3" id="KW-1185">Reference proteome</keyword>
<dbReference type="AlphaFoldDB" id="A0A193C3C7"/>
<evidence type="ECO:0000256" key="1">
    <source>
        <dbReference type="SAM" id="MobiDB-lite"/>
    </source>
</evidence>
<organism evidence="2 3">
    <name type="scientific">Amycolatopsis orientalis</name>
    <name type="common">Nocardia orientalis</name>
    <dbReference type="NCBI Taxonomy" id="31958"/>
    <lineage>
        <taxon>Bacteria</taxon>
        <taxon>Bacillati</taxon>
        <taxon>Actinomycetota</taxon>
        <taxon>Actinomycetes</taxon>
        <taxon>Pseudonocardiales</taxon>
        <taxon>Pseudonocardiaceae</taxon>
        <taxon>Amycolatopsis</taxon>
    </lineage>
</organism>
<name>A0A193C3C7_AMYOR</name>
<accession>A0A193C3C7</accession>
<dbReference type="EMBL" id="CP016174">
    <property type="protein sequence ID" value="ANN18880.1"/>
    <property type="molecule type" value="Genomic_DNA"/>
</dbReference>
<dbReference type="Proteomes" id="UP000093695">
    <property type="component" value="Chromosome"/>
</dbReference>
<gene>
    <name evidence="2" type="ORF">SD37_26825</name>
</gene>
<protein>
    <submittedName>
        <fullName evidence="2">Uncharacterized protein</fullName>
    </submittedName>
</protein>
<proteinExistence type="predicted"/>
<reference evidence="2 3" key="1">
    <citation type="journal article" date="2015" name="Genome Announc.">
        <title>Draft Genome Sequence of Norvancomycin-Producing Strain Amycolatopsis orientalis CPCC200066.</title>
        <authorList>
            <person name="Lei X."/>
            <person name="Yuan F."/>
            <person name="Shi Y."/>
            <person name="Li X."/>
            <person name="Wang L."/>
            <person name="Hong B."/>
        </authorList>
    </citation>
    <scope>NUCLEOTIDE SEQUENCE [LARGE SCALE GENOMIC DNA]</scope>
    <source>
        <strain evidence="2 3">B-37</strain>
    </source>
</reference>
<sequence>MVSPLHAKAMIRAVRGRLRGGVDVVIRTVPETTRATRQSRSSWIQSKTEVCAGRQPSPAEARPRIRLLEARTYRVSSSPQWATASSMSHASAGPRPYFRAIPAAMSRNDASPFSAK</sequence>
<feature type="compositionally biased region" description="Polar residues" evidence="1">
    <location>
        <begin position="33"/>
        <end position="48"/>
    </location>
</feature>
<evidence type="ECO:0000313" key="3">
    <source>
        <dbReference type="Proteomes" id="UP000093695"/>
    </source>
</evidence>
<evidence type="ECO:0000313" key="2">
    <source>
        <dbReference type="EMBL" id="ANN18880.1"/>
    </source>
</evidence>
<dbReference type="KEGG" id="aori:SD37_26825"/>
<feature type="region of interest" description="Disordered" evidence="1">
    <location>
        <begin position="33"/>
        <end position="61"/>
    </location>
</feature>